<keyword evidence="8" id="KW-0276">Fatty acid metabolism</keyword>
<accession>A0A3N5C8K5</accession>
<dbReference type="InterPro" id="IPR005479">
    <property type="entry name" value="CPAse_ATP-bd"/>
</dbReference>
<evidence type="ECO:0000256" key="7">
    <source>
        <dbReference type="ARBA" id="ARBA00022741"/>
    </source>
</evidence>
<gene>
    <name evidence="16" type="ORF">EDC24_0757</name>
</gene>
<dbReference type="InterPro" id="IPR005482">
    <property type="entry name" value="Biotin_COase_C"/>
</dbReference>
<dbReference type="InterPro" id="IPR050856">
    <property type="entry name" value="Biotin_carboxylase_complex"/>
</dbReference>
<comment type="subunit">
    <text evidence="3">Acetyl-CoA carboxylase is a heterohexamer of biotin carboxyl carrier protein, biotin carboxylase and the two subunits of carboxyl transferase in a 2:2 complex.</text>
</comment>
<evidence type="ECO:0000259" key="15">
    <source>
        <dbReference type="PROSITE" id="PS50979"/>
    </source>
</evidence>
<keyword evidence="6" id="KW-0436">Ligase</keyword>
<keyword evidence="9 13" id="KW-0067">ATP-binding</keyword>
<dbReference type="RefSeq" id="WP_124219842.1">
    <property type="nucleotide sequence ID" value="NZ_RKRF01000007.1"/>
</dbReference>
<comment type="catalytic activity">
    <reaction evidence="12">
        <text>N(6)-biotinyl-L-lysyl-[protein] + hydrogencarbonate + ATP = N(6)-carboxybiotinyl-L-lysyl-[protein] + ADP + phosphate + H(+)</text>
        <dbReference type="Rhea" id="RHEA:13501"/>
        <dbReference type="Rhea" id="RHEA-COMP:10505"/>
        <dbReference type="Rhea" id="RHEA-COMP:10506"/>
        <dbReference type="ChEBI" id="CHEBI:15378"/>
        <dbReference type="ChEBI" id="CHEBI:17544"/>
        <dbReference type="ChEBI" id="CHEBI:30616"/>
        <dbReference type="ChEBI" id="CHEBI:43474"/>
        <dbReference type="ChEBI" id="CHEBI:83144"/>
        <dbReference type="ChEBI" id="CHEBI:83145"/>
        <dbReference type="ChEBI" id="CHEBI:456216"/>
        <dbReference type="EC" id="6.3.4.14"/>
    </reaction>
</comment>
<dbReference type="AlphaFoldDB" id="A0A3N5C8K5"/>
<dbReference type="PROSITE" id="PS00867">
    <property type="entry name" value="CPSASE_2"/>
    <property type="match status" value="1"/>
</dbReference>
<dbReference type="SUPFAM" id="SSF51246">
    <property type="entry name" value="Rudiment single hybrid motif"/>
    <property type="match status" value="1"/>
</dbReference>
<dbReference type="InterPro" id="IPR011764">
    <property type="entry name" value="Biotin_carboxylation_dom"/>
</dbReference>
<dbReference type="NCBIfam" id="NF006367">
    <property type="entry name" value="PRK08591.1"/>
    <property type="match status" value="1"/>
</dbReference>
<dbReference type="GO" id="GO:0006633">
    <property type="term" value="P:fatty acid biosynthetic process"/>
    <property type="evidence" value="ECO:0007669"/>
    <property type="project" value="UniProtKB-KW"/>
</dbReference>
<dbReference type="PROSITE" id="PS50975">
    <property type="entry name" value="ATP_GRASP"/>
    <property type="match status" value="1"/>
</dbReference>
<feature type="domain" description="ATP-grasp" evidence="14">
    <location>
        <begin position="120"/>
        <end position="317"/>
    </location>
</feature>
<keyword evidence="7 13" id="KW-0547">Nucleotide-binding</keyword>
<dbReference type="SUPFAM" id="SSF52440">
    <property type="entry name" value="PreATP-grasp domain"/>
    <property type="match status" value="1"/>
</dbReference>
<dbReference type="EC" id="6.3.4.14" evidence="4"/>
<dbReference type="FunFam" id="3.30.470.20:FF:000028">
    <property type="entry name" value="Methylcrotonoyl-CoA carboxylase subunit alpha, mitochondrial"/>
    <property type="match status" value="1"/>
</dbReference>
<keyword evidence="17" id="KW-1185">Reference proteome</keyword>
<keyword evidence="10" id="KW-0443">Lipid metabolism</keyword>
<dbReference type="Pfam" id="PF02786">
    <property type="entry name" value="CPSase_L_D2"/>
    <property type="match status" value="1"/>
</dbReference>
<dbReference type="SMART" id="SM00878">
    <property type="entry name" value="Biotin_carb_C"/>
    <property type="match status" value="1"/>
</dbReference>
<evidence type="ECO:0000256" key="11">
    <source>
        <dbReference type="ARBA" id="ARBA00023267"/>
    </source>
</evidence>
<evidence type="ECO:0000256" key="10">
    <source>
        <dbReference type="ARBA" id="ARBA00023160"/>
    </source>
</evidence>
<evidence type="ECO:0000259" key="14">
    <source>
        <dbReference type="PROSITE" id="PS50975"/>
    </source>
</evidence>
<dbReference type="GO" id="GO:0046872">
    <property type="term" value="F:metal ion binding"/>
    <property type="evidence" value="ECO:0007669"/>
    <property type="project" value="InterPro"/>
</dbReference>
<dbReference type="InterPro" id="IPR005481">
    <property type="entry name" value="BC-like_N"/>
</dbReference>
<comment type="caution">
    <text evidence="16">The sequence shown here is derived from an EMBL/GenBank/DDBJ whole genome shotgun (WGS) entry which is preliminary data.</text>
</comment>
<protein>
    <recommendedName>
        <fullName evidence="4">biotin carboxylase</fullName>
        <ecNumber evidence="4">6.3.4.14</ecNumber>
    </recommendedName>
</protein>
<evidence type="ECO:0000256" key="4">
    <source>
        <dbReference type="ARBA" id="ARBA00013263"/>
    </source>
</evidence>
<reference evidence="16 17" key="1">
    <citation type="submission" date="2018-11" db="EMBL/GenBank/DDBJ databases">
        <title>Genomic Encyclopedia of Type Strains, Phase IV (KMG-IV): sequencing the most valuable type-strain genomes for metagenomic binning, comparative biology and taxonomic classification.</title>
        <authorList>
            <person name="Goeker M."/>
        </authorList>
    </citation>
    <scope>NUCLEOTIDE SEQUENCE [LARGE SCALE GENOMIC DNA]</scope>
    <source>
        <strain evidence="16 17">DSM 18090</strain>
    </source>
</reference>
<dbReference type="EMBL" id="RKRF01000007">
    <property type="protein sequence ID" value="RPF55872.1"/>
    <property type="molecule type" value="Genomic_DNA"/>
</dbReference>
<dbReference type="OrthoDB" id="9807469at2"/>
<dbReference type="InterPro" id="IPR016185">
    <property type="entry name" value="PreATP-grasp_dom_sf"/>
</dbReference>
<dbReference type="PROSITE" id="PS00866">
    <property type="entry name" value="CPSASE_1"/>
    <property type="match status" value="1"/>
</dbReference>
<dbReference type="Proteomes" id="UP000276443">
    <property type="component" value="Unassembled WGS sequence"/>
</dbReference>
<evidence type="ECO:0000256" key="12">
    <source>
        <dbReference type="ARBA" id="ARBA00048600"/>
    </source>
</evidence>
<evidence type="ECO:0000313" key="16">
    <source>
        <dbReference type="EMBL" id="RPF55872.1"/>
    </source>
</evidence>
<organism evidence="16 17">
    <name type="scientific">Aquisalibacillus elongatus</name>
    <dbReference type="NCBI Taxonomy" id="485577"/>
    <lineage>
        <taxon>Bacteria</taxon>
        <taxon>Bacillati</taxon>
        <taxon>Bacillota</taxon>
        <taxon>Bacilli</taxon>
        <taxon>Bacillales</taxon>
        <taxon>Bacillaceae</taxon>
        <taxon>Aquisalibacillus</taxon>
    </lineage>
</organism>
<dbReference type="Pfam" id="PF00289">
    <property type="entry name" value="Biotin_carb_N"/>
    <property type="match status" value="1"/>
</dbReference>
<dbReference type="PANTHER" id="PTHR18866">
    <property type="entry name" value="CARBOXYLASE:PYRUVATE/ACETYL-COA/PROPIONYL-COA CARBOXYLASE"/>
    <property type="match status" value="1"/>
</dbReference>
<dbReference type="GO" id="GO:0005524">
    <property type="term" value="F:ATP binding"/>
    <property type="evidence" value="ECO:0007669"/>
    <property type="project" value="UniProtKB-UniRule"/>
</dbReference>
<dbReference type="FunFam" id="3.30.1490.20:FF:000003">
    <property type="entry name" value="acetyl-CoA carboxylase isoform X1"/>
    <property type="match status" value="1"/>
</dbReference>
<name>A0A3N5C8K5_9BACI</name>
<proteinExistence type="predicted"/>
<feature type="domain" description="Biotin carboxylation" evidence="15">
    <location>
        <begin position="1"/>
        <end position="445"/>
    </location>
</feature>
<dbReference type="SUPFAM" id="SSF56059">
    <property type="entry name" value="Glutathione synthetase ATP-binding domain-like"/>
    <property type="match status" value="1"/>
</dbReference>
<evidence type="ECO:0000256" key="1">
    <source>
        <dbReference type="ARBA" id="ARBA00003761"/>
    </source>
</evidence>
<evidence type="ECO:0000256" key="8">
    <source>
        <dbReference type="ARBA" id="ARBA00022832"/>
    </source>
</evidence>
<evidence type="ECO:0000256" key="6">
    <source>
        <dbReference type="ARBA" id="ARBA00022598"/>
    </source>
</evidence>
<dbReference type="Gene3D" id="3.30.470.20">
    <property type="entry name" value="ATP-grasp fold, B domain"/>
    <property type="match status" value="1"/>
</dbReference>
<evidence type="ECO:0000256" key="9">
    <source>
        <dbReference type="ARBA" id="ARBA00022840"/>
    </source>
</evidence>
<evidence type="ECO:0000256" key="5">
    <source>
        <dbReference type="ARBA" id="ARBA00022516"/>
    </source>
</evidence>
<evidence type="ECO:0000256" key="13">
    <source>
        <dbReference type="PROSITE-ProRule" id="PRU00409"/>
    </source>
</evidence>
<dbReference type="PROSITE" id="PS50979">
    <property type="entry name" value="BC"/>
    <property type="match status" value="1"/>
</dbReference>
<dbReference type="FunFam" id="3.40.50.20:FF:000010">
    <property type="entry name" value="Propionyl-CoA carboxylase subunit alpha"/>
    <property type="match status" value="1"/>
</dbReference>
<comment type="pathway">
    <text evidence="2">Lipid metabolism; malonyl-CoA biosynthesis; malonyl-CoA from acetyl-CoA: step 1/1.</text>
</comment>
<keyword evidence="10" id="KW-0275">Fatty acid biosynthesis</keyword>
<dbReference type="InterPro" id="IPR011761">
    <property type="entry name" value="ATP-grasp"/>
</dbReference>
<comment type="function">
    <text evidence="1">This protein is a component of the acetyl coenzyme A carboxylase complex; first, biotin carboxylase catalyzes the carboxylation of the carrier protein and then the transcarboxylase transfers the carboxyl group to form malonyl-CoA.</text>
</comment>
<sequence>MFKSVLIANRGEIARRIIKTCKRLNIRTIAVYSEADQDSPHVHEADEAHLIGPPRVSDSYLNVDKVIEVAKETKAEAIHPGYGLLSENTDFSKRIQDEGITFIGPDPYAIEQMGSKLTARKTMDQAGVPIIPGTQDAIANAEEAIDYANKIGYPVMLKASHGGGGIGMQIVNSDEELTKAFESNARRAEQFFGNGTMFIEKVIEHAHHVEIQLLADHHGNVIHLFDRECSVQRRHQKVIEEAPSPLLTEETRERMADAAIKAAKAIDYKNAGTIEFLVDEDQNFYFLEMNTRLQVEHPVTEKITGVDLVEQQLNVAYGKVLSIKQEDLMINGHSIEARIYAEDPKTFFPSPGTITDLKLPEGDHIRHDVAVKANYQVTPYYDPMIAKLIVTGDTRLDAIEKMKDALDGYHVEGIKTNIPLLKDVVVSEAFKEGHTRTSFIQDHILINQ</sequence>
<dbReference type="PANTHER" id="PTHR18866:SF128">
    <property type="entry name" value="UREA AMIDOLYASE"/>
    <property type="match status" value="1"/>
</dbReference>
<keyword evidence="5" id="KW-0444">Lipid biosynthesis</keyword>
<keyword evidence="11" id="KW-0092">Biotin</keyword>
<dbReference type="Pfam" id="PF02785">
    <property type="entry name" value="Biotin_carb_C"/>
    <property type="match status" value="1"/>
</dbReference>
<evidence type="ECO:0000313" key="17">
    <source>
        <dbReference type="Proteomes" id="UP000276443"/>
    </source>
</evidence>
<dbReference type="InterPro" id="IPR011054">
    <property type="entry name" value="Rudment_hybrid_motif"/>
</dbReference>
<dbReference type="GO" id="GO:0004075">
    <property type="term" value="F:biotin carboxylase activity"/>
    <property type="evidence" value="ECO:0007669"/>
    <property type="project" value="UniProtKB-EC"/>
</dbReference>
<evidence type="ECO:0000256" key="3">
    <source>
        <dbReference type="ARBA" id="ARBA00011750"/>
    </source>
</evidence>
<evidence type="ECO:0000256" key="2">
    <source>
        <dbReference type="ARBA" id="ARBA00004956"/>
    </source>
</evidence>